<keyword evidence="3" id="KW-1185">Reference proteome</keyword>
<dbReference type="AlphaFoldDB" id="A0A133ZBP7"/>
<dbReference type="PATRIC" id="fig|467210.3.peg.2749"/>
<dbReference type="Pfam" id="PF04854">
    <property type="entry name" value="DUF624"/>
    <property type="match status" value="1"/>
</dbReference>
<gene>
    <name evidence="2" type="ORF">HMPREF1866_02772</name>
</gene>
<evidence type="ECO:0000313" key="2">
    <source>
        <dbReference type="EMBL" id="KXB52854.1"/>
    </source>
</evidence>
<dbReference type="RefSeq" id="WP_060932292.1">
    <property type="nucleotide sequence ID" value="NZ_KQ959850.1"/>
</dbReference>
<comment type="caution">
    <text evidence="2">The sequence shown here is derived from an EMBL/GenBank/DDBJ whole genome shotgun (WGS) entry which is preliminary data.</text>
</comment>
<keyword evidence="1" id="KW-1133">Transmembrane helix</keyword>
<dbReference type="InterPro" id="IPR006938">
    <property type="entry name" value="DUF624"/>
</dbReference>
<dbReference type="STRING" id="467210.HMPREF1866_02772"/>
<proteinExistence type="predicted"/>
<keyword evidence="1" id="KW-0472">Membrane</keyword>
<evidence type="ECO:0000313" key="3">
    <source>
        <dbReference type="Proteomes" id="UP000070394"/>
    </source>
</evidence>
<protein>
    <recommendedName>
        <fullName evidence="4">DUF624 domain-containing protein</fullName>
    </recommendedName>
</protein>
<dbReference type="Proteomes" id="UP000070394">
    <property type="component" value="Unassembled WGS sequence"/>
</dbReference>
<evidence type="ECO:0008006" key="4">
    <source>
        <dbReference type="Google" id="ProtNLM"/>
    </source>
</evidence>
<dbReference type="OrthoDB" id="9814991at2"/>
<sequence length="216" mass="25157">MGGFFNYDNPVWRFVGRIWDLFILNLLWVVCSIPIVTFGASTTAMYYCTLKIAKDRDSGGMFTMFFHSFKDNIKQSTIIWIIMAFIGGILFFDIRFFSFYSPIHNTVIRMIIFTVTCFLILLWLFIFLYIFPIQAKFINPIKQTFKLALFMSIKHLVRTIIILVGSLIILIAVYYLIMRLPGVMSMLVLILGSGISLFQASQFNMVFDKYINEDNE</sequence>
<organism evidence="2 3">
    <name type="scientific">Lachnoanaerobaculum saburreum</name>
    <dbReference type="NCBI Taxonomy" id="467210"/>
    <lineage>
        <taxon>Bacteria</taxon>
        <taxon>Bacillati</taxon>
        <taxon>Bacillota</taxon>
        <taxon>Clostridia</taxon>
        <taxon>Lachnospirales</taxon>
        <taxon>Lachnospiraceae</taxon>
        <taxon>Lachnoanaerobaculum</taxon>
    </lineage>
</organism>
<evidence type="ECO:0000256" key="1">
    <source>
        <dbReference type="SAM" id="Phobius"/>
    </source>
</evidence>
<accession>A0A133ZBP7</accession>
<reference evidence="3" key="1">
    <citation type="submission" date="2016-01" db="EMBL/GenBank/DDBJ databases">
        <authorList>
            <person name="Mitreva M."/>
            <person name="Pepin K.H."/>
            <person name="Mihindukulasuriya K.A."/>
            <person name="Fulton R."/>
            <person name="Fronick C."/>
            <person name="O'Laughlin M."/>
            <person name="Miner T."/>
            <person name="Herter B."/>
            <person name="Rosa B.A."/>
            <person name="Cordes M."/>
            <person name="Tomlinson C."/>
            <person name="Wollam A."/>
            <person name="Palsikar V.B."/>
            <person name="Mardis E.R."/>
            <person name="Wilson R.K."/>
        </authorList>
    </citation>
    <scope>NUCLEOTIDE SEQUENCE [LARGE SCALE GENOMIC DNA]</scope>
    <source>
        <strain evidence="3">DNF00896</strain>
    </source>
</reference>
<name>A0A133ZBP7_9FIRM</name>
<feature type="transmembrane region" description="Helical" evidence="1">
    <location>
        <begin position="110"/>
        <end position="135"/>
    </location>
</feature>
<keyword evidence="1" id="KW-0812">Transmembrane</keyword>
<feature type="transmembrane region" description="Helical" evidence="1">
    <location>
        <begin position="156"/>
        <end position="177"/>
    </location>
</feature>
<feature type="transmembrane region" description="Helical" evidence="1">
    <location>
        <begin position="22"/>
        <end position="48"/>
    </location>
</feature>
<feature type="transmembrane region" description="Helical" evidence="1">
    <location>
        <begin position="183"/>
        <end position="200"/>
    </location>
</feature>
<feature type="transmembrane region" description="Helical" evidence="1">
    <location>
        <begin position="78"/>
        <end position="98"/>
    </location>
</feature>
<dbReference type="EMBL" id="LSDA01000145">
    <property type="protein sequence ID" value="KXB52854.1"/>
    <property type="molecule type" value="Genomic_DNA"/>
</dbReference>